<feature type="chain" id="PRO_5047140712" evidence="2">
    <location>
        <begin position="24"/>
        <end position="272"/>
    </location>
</feature>
<evidence type="ECO:0000256" key="2">
    <source>
        <dbReference type="SAM" id="SignalP"/>
    </source>
</evidence>
<feature type="domain" description="Lysozyme inhibitor LprI-like N-terminal" evidence="3">
    <location>
        <begin position="205"/>
        <end position="266"/>
    </location>
</feature>
<evidence type="ECO:0000313" key="5">
    <source>
        <dbReference type="Proteomes" id="UP001187066"/>
    </source>
</evidence>
<dbReference type="EMBL" id="JAWLOF010000001">
    <property type="protein sequence ID" value="MDV7021546.1"/>
    <property type="molecule type" value="Genomic_DNA"/>
</dbReference>
<evidence type="ECO:0000259" key="3">
    <source>
        <dbReference type="Pfam" id="PF07007"/>
    </source>
</evidence>
<feature type="signal peptide" evidence="2">
    <location>
        <begin position="1"/>
        <end position="23"/>
    </location>
</feature>
<dbReference type="InterPro" id="IPR009739">
    <property type="entry name" value="LprI-like_N"/>
</dbReference>
<organism evidence="4 5">
    <name type="scientific">Atlantibacter subterraneus</name>
    <dbReference type="NCBI Taxonomy" id="255519"/>
    <lineage>
        <taxon>Bacteria</taxon>
        <taxon>Pseudomonadati</taxon>
        <taxon>Pseudomonadota</taxon>
        <taxon>Gammaproteobacteria</taxon>
        <taxon>Enterobacterales</taxon>
        <taxon>Enterobacteriaceae</taxon>
        <taxon>Atlantibacter</taxon>
    </lineage>
</organism>
<name>A0ABU4DXF2_9ENTR</name>
<proteinExistence type="predicted"/>
<keyword evidence="2" id="KW-0732">Signal</keyword>
<comment type="caution">
    <text evidence="4">The sequence shown here is derived from an EMBL/GenBank/DDBJ whole genome shotgun (WGS) entry which is preliminary data.</text>
</comment>
<dbReference type="Pfam" id="PF07007">
    <property type="entry name" value="LprI"/>
    <property type="match status" value="1"/>
</dbReference>
<keyword evidence="5" id="KW-1185">Reference proteome</keyword>
<reference evidence="4 5" key="1">
    <citation type="submission" date="2023-10" db="EMBL/GenBank/DDBJ databases">
        <authorList>
            <person name="Dale J."/>
        </authorList>
    </citation>
    <scope>NUCLEOTIDE SEQUENCE [LARGE SCALE GENOMIC DNA]</scope>
    <source>
        <strain evidence="4 5">2023EL-00970</strain>
    </source>
</reference>
<protein>
    <submittedName>
        <fullName evidence="4">Lysozyme inhibitor LprI family protein</fullName>
    </submittedName>
</protein>
<gene>
    <name evidence="4" type="ORF">R4P48_02480</name>
</gene>
<dbReference type="Proteomes" id="UP001187066">
    <property type="component" value="Unassembled WGS sequence"/>
</dbReference>
<feature type="compositionally biased region" description="Low complexity" evidence="1">
    <location>
        <begin position="193"/>
        <end position="207"/>
    </location>
</feature>
<evidence type="ECO:0000313" key="4">
    <source>
        <dbReference type="EMBL" id="MDV7021546.1"/>
    </source>
</evidence>
<accession>A0ABU4DXF2</accession>
<dbReference type="RefSeq" id="WP_317677539.1">
    <property type="nucleotide sequence ID" value="NZ_JAWLOF010000001.1"/>
</dbReference>
<evidence type="ECO:0000256" key="1">
    <source>
        <dbReference type="SAM" id="MobiDB-lite"/>
    </source>
</evidence>
<sequence>MNPRKLIKIIGLNILLIPNIATAASDSRISFHNIDTVDDLLALPASELCLHGGPTSDNIKLILLHGPLAQSMYQKDPTTARMMIDEQSKKIQSRIKEKCALNSNTSSRKITKEMIKDENLMCRSGAPTKDELKTYIMQSPEIDIDKQLQTIPYQYRLMMEEGAKLKGYTLREVFIEDIVTATAKNWQETCNKKNNYNTKNSSSNPSKAQQSYDEVDKELNSLWKRLNPETRKRLLPSQREWIKNKSSCNNEKKCLTDMTNNRIRELESESDK</sequence>
<feature type="region of interest" description="Disordered" evidence="1">
    <location>
        <begin position="193"/>
        <end position="213"/>
    </location>
</feature>